<evidence type="ECO:0000313" key="1">
    <source>
        <dbReference type="EMBL" id="ORD99134.1"/>
    </source>
</evidence>
<comment type="caution">
    <text evidence="1">The sequence shown here is derived from an EMBL/GenBank/DDBJ whole genome shotgun (WGS) entry which is preliminary data.</text>
</comment>
<dbReference type="VEuPathDB" id="MicrosporidiaDB:A0H76_1340"/>
<accession>A0A1X0QHI8</accession>
<proteinExistence type="predicted"/>
<reference evidence="1 2" key="1">
    <citation type="journal article" date="2017" name="Environ. Microbiol.">
        <title>Decay of the glycolytic pathway and adaptation to intranuclear parasitism within Enterocytozoonidae microsporidia.</title>
        <authorList>
            <person name="Wiredu Boakye D."/>
            <person name="Jaroenlak P."/>
            <person name="Prachumwat A."/>
            <person name="Williams T.A."/>
            <person name="Bateman K.S."/>
            <person name="Itsathitphaisarn O."/>
            <person name="Sritunyalucksana K."/>
            <person name="Paszkiewicz K.H."/>
            <person name="Moore K.A."/>
            <person name="Stentiford G.D."/>
            <person name="Williams B.A."/>
        </authorList>
    </citation>
    <scope>NUCLEOTIDE SEQUENCE [LARGE SCALE GENOMIC DNA]</scope>
    <source>
        <strain evidence="2">canceri</strain>
    </source>
</reference>
<dbReference type="AlphaFoldDB" id="A0A1X0QHI8"/>
<organism evidence="1 2">
    <name type="scientific">Hepatospora eriocheir</name>
    <dbReference type="NCBI Taxonomy" id="1081669"/>
    <lineage>
        <taxon>Eukaryota</taxon>
        <taxon>Fungi</taxon>
        <taxon>Fungi incertae sedis</taxon>
        <taxon>Microsporidia</taxon>
        <taxon>Hepatosporidae</taxon>
        <taxon>Hepatospora</taxon>
    </lineage>
</organism>
<protein>
    <submittedName>
        <fullName evidence="1">Uncharacterized protein</fullName>
    </submittedName>
</protein>
<gene>
    <name evidence="1" type="ORF">A0H76_1340</name>
</gene>
<dbReference type="EMBL" id="LTAI01000288">
    <property type="protein sequence ID" value="ORD99134.1"/>
    <property type="molecule type" value="Genomic_DNA"/>
</dbReference>
<dbReference type="Proteomes" id="UP000192501">
    <property type="component" value="Unassembled WGS sequence"/>
</dbReference>
<evidence type="ECO:0000313" key="2">
    <source>
        <dbReference type="Proteomes" id="UP000192501"/>
    </source>
</evidence>
<sequence>MGLNSSHKRTLKLQNCRNIDQAVTIIEGFKANEGSDKDIQPKKFRPNIDIRSFDQKASVCNQV</sequence>
<name>A0A1X0QHI8_9MICR</name>